<dbReference type="SUPFAM" id="SSF48452">
    <property type="entry name" value="TPR-like"/>
    <property type="match status" value="1"/>
</dbReference>
<evidence type="ECO:0000256" key="1">
    <source>
        <dbReference type="ARBA" id="ARBA00022801"/>
    </source>
</evidence>
<dbReference type="InterPro" id="IPR019734">
    <property type="entry name" value="TPR_rpt"/>
</dbReference>
<dbReference type="EMBL" id="CABIKM010000019">
    <property type="protein sequence ID" value="VUZ84818.1"/>
    <property type="molecule type" value="Genomic_DNA"/>
</dbReference>
<evidence type="ECO:0000313" key="5">
    <source>
        <dbReference type="Proteomes" id="UP000334340"/>
    </source>
</evidence>
<dbReference type="InterPro" id="IPR003305">
    <property type="entry name" value="CenC_carb-bd"/>
</dbReference>
<evidence type="ECO:0000259" key="3">
    <source>
        <dbReference type="Pfam" id="PF02018"/>
    </source>
</evidence>
<dbReference type="Gene3D" id="1.25.40.10">
    <property type="entry name" value="Tetratricopeptide repeat domain"/>
    <property type="match status" value="1"/>
</dbReference>
<feature type="domain" description="CBM-cenC" evidence="3">
    <location>
        <begin position="254"/>
        <end position="388"/>
    </location>
</feature>
<sequence>MMLLSFLFVSWAALRPWVAQRTLSRNPIDEAARRALALDPGNNRVQARLAALYHYSLLLRDYHAALAAYHAILRNNPLDSVSWVHLGKLYESLGQAPETDRAFHLATQLSPSNAALLWEIAVAYLDRQQAPQAVDTLARFLSAADNPSDLAKGYDLARRLLTPEEVLNTFIPPAMPHYTSYANYLLDRNLGDQALPVWNRLADLAARTGEPIDPHLQLRVVDLLIRAGQLGPAHQLWTAVTQQMGLNNAPTQSNPISNGSFERETTIGRGFDWRIGGAPGVTAAIDPFMAYTGRRALRLSFTKSRADFFNVSQPVAVEPYSTYAVQAHIRTDSLNGPAGIAVEVVDTHGTVLARTDTIGGTRDWTSVAAQFHTSSAAGTITIRIHSDPPPPYLPPVSGSAWIDNVSLKKTE</sequence>
<keyword evidence="2" id="KW-0802">TPR repeat</keyword>
<evidence type="ECO:0000313" key="4">
    <source>
        <dbReference type="EMBL" id="VUZ84818.1"/>
    </source>
</evidence>
<keyword evidence="1" id="KW-0378">Hydrolase</keyword>
<dbReference type="Gene3D" id="2.60.120.260">
    <property type="entry name" value="Galactose-binding domain-like"/>
    <property type="match status" value="1"/>
</dbReference>
<dbReference type="AlphaFoldDB" id="A0A564ZJU9"/>
<dbReference type="Pfam" id="PF02018">
    <property type="entry name" value="CBM_4_9"/>
    <property type="match status" value="1"/>
</dbReference>
<protein>
    <submittedName>
        <fullName evidence="4">Carbohydrate binding domain protein</fullName>
    </submittedName>
</protein>
<dbReference type="InterPro" id="IPR011990">
    <property type="entry name" value="TPR-like_helical_dom_sf"/>
</dbReference>
<keyword evidence="5" id="KW-1185">Reference proteome</keyword>
<accession>A0A564ZJU9</accession>
<feature type="repeat" description="TPR" evidence="2">
    <location>
        <begin position="80"/>
        <end position="113"/>
    </location>
</feature>
<name>A0A564ZJU9_9BACT</name>
<dbReference type="Proteomes" id="UP000334340">
    <property type="component" value="Unassembled WGS sequence"/>
</dbReference>
<proteinExistence type="predicted"/>
<dbReference type="PROSITE" id="PS50005">
    <property type="entry name" value="TPR"/>
    <property type="match status" value="1"/>
</dbReference>
<evidence type="ECO:0000256" key="2">
    <source>
        <dbReference type="PROSITE-ProRule" id="PRU00339"/>
    </source>
</evidence>
<dbReference type="GO" id="GO:0016798">
    <property type="term" value="F:hydrolase activity, acting on glycosyl bonds"/>
    <property type="evidence" value="ECO:0007669"/>
    <property type="project" value="InterPro"/>
</dbReference>
<gene>
    <name evidence="4" type="ORF">MELA_01192</name>
</gene>
<reference evidence="4 5" key="1">
    <citation type="submission" date="2019-07" db="EMBL/GenBank/DDBJ databases">
        <authorList>
            <person name="Cremers G."/>
        </authorList>
    </citation>
    <scope>NUCLEOTIDE SEQUENCE [LARGE SCALE GENOMIC DNA]</scope>
</reference>
<organism evidence="4 5">
    <name type="scientific">Candidatus Methylomirabilis lanthanidiphila</name>
    <dbReference type="NCBI Taxonomy" id="2211376"/>
    <lineage>
        <taxon>Bacteria</taxon>
        <taxon>Candidatus Methylomirabilota</taxon>
        <taxon>Candidatus Methylomirabilia</taxon>
        <taxon>Candidatus Methylomirabilales</taxon>
        <taxon>Candidatus Methylomirabilaceae</taxon>
        <taxon>Candidatus Methylomirabilis</taxon>
    </lineage>
</organism>